<keyword evidence="1" id="KW-1133">Transmembrane helix</keyword>
<keyword evidence="1" id="KW-0472">Membrane</keyword>
<keyword evidence="3" id="KW-0808">Transferase</keyword>
<dbReference type="GO" id="GO:0016301">
    <property type="term" value="F:kinase activity"/>
    <property type="evidence" value="ECO:0007669"/>
    <property type="project" value="UniProtKB-KW"/>
</dbReference>
<comment type="caution">
    <text evidence="3">The sequence shown here is derived from an EMBL/GenBank/DDBJ whole genome shotgun (WGS) entry which is preliminary data.</text>
</comment>
<gene>
    <name evidence="2" type="ORF">M6B38_203700</name>
    <name evidence="3" type="ORF">M6B38_203705</name>
    <name evidence="4" type="ORF">M6B38_290735</name>
</gene>
<evidence type="ECO:0000313" key="4">
    <source>
        <dbReference type="EMBL" id="KAJ6844875.1"/>
    </source>
</evidence>
<dbReference type="EMBL" id="JANAVB010039219">
    <property type="protein sequence ID" value="KAJ6799812.1"/>
    <property type="molecule type" value="Genomic_DNA"/>
</dbReference>
<protein>
    <submittedName>
        <fullName evidence="3">Receptor-like cytosolic serine/threonine-protein kinase RBK1</fullName>
    </submittedName>
</protein>
<evidence type="ECO:0000313" key="2">
    <source>
        <dbReference type="EMBL" id="KAJ6799811.1"/>
    </source>
</evidence>
<evidence type="ECO:0000256" key="1">
    <source>
        <dbReference type="SAM" id="Phobius"/>
    </source>
</evidence>
<evidence type="ECO:0000313" key="3">
    <source>
        <dbReference type="EMBL" id="KAJ6799812.1"/>
    </source>
</evidence>
<dbReference type="EMBL" id="JANAVB010039219">
    <property type="protein sequence ID" value="KAJ6799811.1"/>
    <property type="molecule type" value="Genomic_DNA"/>
</dbReference>
<feature type="transmembrane region" description="Helical" evidence="1">
    <location>
        <begin position="6"/>
        <end position="24"/>
    </location>
</feature>
<keyword evidence="1" id="KW-0812">Transmembrane</keyword>
<accession>A0AAX6E6T8</accession>
<dbReference type="Proteomes" id="UP001140949">
    <property type="component" value="Unassembled WGS sequence"/>
</dbReference>
<name>A0AAX6E6T8_IRIPA</name>
<dbReference type="EMBL" id="JANAVB010006485">
    <property type="protein sequence ID" value="KAJ6844875.1"/>
    <property type="molecule type" value="Genomic_DNA"/>
</dbReference>
<evidence type="ECO:0000313" key="5">
    <source>
        <dbReference type="Proteomes" id="UP001140949"/>
    </source>
</evidence>
<keyword evidence="3" id="KW-0418">Kinase</keyword>
<dbReference type="AlphaFoldDB" id="A0AAX6E6T8"/>
<sequence>MSKQIFLVALLPLEWYLVTFYRLYMGNFYIRITFYSYFDTITLQLPVLVIISCLFHILCFYFRYLL</sequence>
<feature type="transmembrane region" description="Helical" evidence="1">
    <location>
        <begin position="45"/>
        <end position="64"/>
    </location>
</feature>
<reference evidence="3" key="1">
    <citation type="journal article" date="2023" name="GigaByte">
        <title>Genome assembly of the bearded iris, Iris pallida Lam.</title>
        <authorList>
            <person name="Bruccoleri R.E."/>
            <person name="Oakeley E.J."/>
            <person name="Faust A.M.E."/>
            <person name="Altorfer M."/>
            <person name="Dessus-Babus S."/>
            <person name="Burckhardt D."/>
            <person name="Oertli M."/>
            <person name="Naumann U."/>
            <person name="Petersen F."/>
            <person name="Wong J."/>
        </authorList>
    </citation>
    <scope>NUCLEOTIDE SEQUENCE</scope>
    <source>
        <strain evidence="3">GSM-AAB239-AS_SAM_17_03QT</strain>
    </source>
</reference>
<proteinExistence type="predicted"/>
<keyword evidence="3" id="KW-0675">Receptor</keyword>
<keyword evidence="5" id="KW-1185">Reference proteome</keyword>
<organism evidence="3 5">
    <name type="scientific">Iris pallida</name>
    <name type="common">Sweet iris</name>
    <dbReference type="NCBI Taxonomy" id="29817"/>
    <lineage>
        <taxon>Eukaryota</taxon>
        <taxon>Viridiplantae</taxon>
        <taxon>Streptophyta</taxon>
        <taxon>Embryophyta</taxon>
        <taxon>Tracheophyta</taxon>
        <taxon>Spermatophyta</taxon>
        <taxon>Magnoliopsida</taxon>
        <taxon>Liliopsida</taxon>
        <taxon>Asparagales</taxon>
        <taxon>Iridaceae</taxon>
        <taxon>Iridoideae</taxon>
        <taxon>Irideae</taxon>
        <taxon>Iris</taxon>
    </lineage>
</organism>
<reference evidence="3" key="2">
    <citation type="submission" date="2023-04" db="EMBL/GenBank/DDBJ databases">
        <authorList>
            <person name="Bruccoleri R.E."/>
            <person name="Oakeley E.J."/>
            <person name="Faust A.-M."/>
            <person name="Dessus-Babus S."/>
            <person name="Altorfer M."/>
            <person name="Burckhardt D."/>
            <person name="Oertli M."/>
            <person name="Naumann U."/>
            <person name="Petersen F."/>
            <person name="Wong J."/>
        </authorList>
    </citation>
    <scope>NUCLEOTIDE SEQUENCE</scope>
    <source>
        <strain evidence="3">GSM-AAB239-AS_SAM_17_03QT</strain>
        <tissue evidence="3">Leaf</tissue>
    </source>
</reference>